<dbReference type="InterPro" id="IPR050250">
    <property type="entry name" value="Macrolide_Exporter_MacB"/>
</dbReference>
<proteinExistence type="predicted"/>
<feature type="transmembrane region" description="Helical" evidence="6">
    <location>
        <begin position="52"/>
        <end position="71"/>
    </location>
</feature>
<dbReference type="Pfam" id="PF02687">
    <property type="entry name" value="FtsX"/>
    <property type="match status" value="2"/>
</dbReference>
<feature type="transmembrane region" description="Helical" evidence="6">
    <location>
        <begin position="539"/>
        <end position="562"/>
    </location>
</feature>
<name>A0A6J4J918_9CHLR</name>
<feature type="transmembrane region" description="Helical" evidence="6">
    <location>
        <begin position="1148"/>
        <end position="1166"/>
    </location>
</feature>
<feature type="domain" description="ABC3 transporter permease C-terminal" evidence="7">
    <location>
        <begin position="433"/>
        <end position="565"/>
    </location>
</feature>
<feature type="transmembrane region" description="Helical" evidence="6">
    <location>
        <begin position="583"/>
        <end position="602"/>
    </location>
</feature>
<keyword evidence="3 6" id="KW-0812">Transmembrane</keyword>
<protein>
    <recommendedName>
        <fullName evidence="7">ABC3 transporter permease C-terminal domain-containing protein</fullName>
    </recommendedName>
</protein>
<evidence type="ECO:0000259" key="7">
    <source>
        <dbReference type="Pfam" id="PF02687"/>
    </source>
</evidence>
<feature type="transmembrane region" description="Helical" evidence="6">
    <location>
        <begin position="676"/>
        <end position="694"/>
    </location>
</feature>
<feature type="domain" description="ABC3 transporter permease C-terminal" evidence="7">
    <location>
        <begin position="1057"/>
        <end position="1176"/>
    </location>
</feature>
<feature type="transmembrane region" description="Helical" evidence="6">
    <location>
        <begin position="507"/>
        <end position="527"/>
    </location>
</feature>
<evidence type="ECO:0000256" key="2">
    <source>
        <dbReference type="ARBA" id="ARBA00022475"/>
    </source>
</evidence>
<dbReference type="InterPro" id="IPR003838">
    <property type="entry name" value="ABC3_permease_C"/>
</dbReference>
<evidence type="ECO:0000256" key="1">
    <source>
        <dbReference type="ARBA" id="ARBA00004651"/>
    </source>
</evidence>
<evidence type="ECO:0000256" key="3">
    <source>
        <dbReference type="ARBA" id="ARBA00022692"/>
    </source>
</evidence>
<dbReference type="EMBL" id="CADCTC010000178">
    <property type="protein sequence ID" value="CAA9271721.1"/>
    <property type="molecule type" value="Genomic_DNA"/>
</dbReference>
<feature type="transmembrane region" description="Helical" evidence="6">
    <location>
        <begin position="474"/>
        <end position="500"/>
    </location>
</feature>
<dbReference type="PANTHER" id="PTHR30572">
    <property type="entry name" value="MEMBRANE COMPONENT OF TRANSPORTER-RELATED"/>
    <property type="match status" value="1"/>
</dbReference>
<accession>A0A6J4J918</accession>
<feature type="transmembrane region" description="Helical" evidence="6">
    <location>
        <begin position="1053"/>
        <end position="1078"/>
    </location>
</feature>
<dbReference type="AlphaFoldDB" id="A0A6J4J918"/>
<feature type="transmembrane region" description="Helical" evidence="6">
    <location>
        <begin position="735"/>
        <end position="756"/>
    </location>
</feature>
<evidence type="ECO:0000256" key="6">
    <source>
        <dbReference type="SAM" id="Phobius"/>
    </source>
</evidence>
<comment type="subcellular location">
    <subcellularLocation>
        <location evidence="1">Cell membrane</location>
        <topology evidence="1">Multi-pass membrane protein</topology>
    </subcellularLocation>
</comment>
<feature type="transmembrane region" description="Helical" evidence="6">
    <location>
        <begin position="638"/>
        <end position="656"/>
    </location>
</feature>
<keyword evidence="4 6" id="KW-1133">Transmembrane helix</keyword>
<feature type="transmembrane region" description="Helical" evidence="6">
    <location>
        <begin position="1099"/>
        <end position="1128"/>
    </location>
</feature>
<feature type="transmembrane region" description="Helical" evidence="6">
    <location>
        <begin position="608"/>
        <end position="626"/>
    </location>
</feature>
<keyword evidence="2" id="KW-1003">Cell membrane</keyword>
<evidence type="ECO:0000313" key="8">
    <source>
        <dbReference type="EMBL" id="CAA9271721.1"/>
    </source>
</evidence>
<reference evidence="8" key="1">
    <citation type="submission" date="2020-02" db="EMBL/GenBank/DDBJ databases">
        <authorList>
            <person name="Meier V. D."/>
        </authorList>
    </citation>
    <scope>NUCLEOTIDE SEQUENCE</scope>
    <source>
        <strain evidence="8">AVDCRST_MAG77</strain>
    </source>
</reference>
<sequence>MDTFFGIPTGRLALGALGLVALASAVLGVRAWRWPVFFWLGVRQLPRRPAQTALIVAGLTLSSALITASLTTGDTLTHALRSAAVAEIGALDELVTRVETPRPGAPPVFTGGNPLTPATFFSEDVYQRLAGRVGAGATPDADVQGLAPAIRLGCTIVDATSRQTSIASVLALPSSYDRAFGPLIAAGGPAGSATGSSGSSLELRWLTPSEAYVNDAGATTLAARPGDELSCTLAGVPHRWTVAGVAAPGGLGSGNTVVLFVQLEHLRASLAGSDLLTGIDRPINQVLVANRGNLLSSAARTDAVVRRLREALVDEGGLRTARDVLNRDDVRAAVAARRTALNPRTDAAIVATLAAASEPDEARSTERLGRVLQNDTVRTTLLAAARDVPDEAVAQRLSDAFRSALGYRVLPVKEQVLAFADRAGNIITTIFLLFSLLSMAAGVLLVFLIFSLLAAARRSELGITRALGAERGHLVAMFTYEGAAYAALATAAGVPLGLGVSRSLVELLLYAVQSGAAGFTGAAVRIAETVRWHAEPRSVALAAAVGLLLTLATVSAAAWRVSRLTIVSAIRDLPEPPAARRSITAWWWLGLLLVAAALLAAGLWWGQAFPFGAGVSAALVAAGGAVRHLGRGALGRSGAARAGATLAGAGLAAYWSLPFDAQHSMGLPRLSAGIELFALAGVLMVAGAIWALAVNGDSAARVLAWALHRMGRALPALRLAAAHTLRQPVRTGMTAAMFSLVVLMLTVMQVITAAAVRFHGDPAVVYGGWQIEGQVRAALPAPEGVAGATPSEADVAVGTETGQQQSQPFATDAGGAVAAASAGTARSVDAARVASAAAIQPGTKDLVSGAGLRTTALFAVLQLDAPSPAWGGYPVAGIDSAFAAANALPLQARADGYATDRDVWRAVASGTGLAVIDAQSFPSPQLRATSNVNVLSFTLRGLTHGTTRFAPLPVWVGNPSGKTVTRVQVIGIVDARVASAFRGLHVSLAQLEALGPPVRPPTTRLYFQVRDGADVTAARTALGETFFESGLETVSLLDRFVNENGPLVLASRLLQLFVGLGLGAGVAGLAVISMRAALERRHLIGILRAIGYPRATIQASLLLEAALVVLIGSGLGVALGLVLCRNIFAVQFFDRFQQGMRLVVPWDQLAVTVLATALAAVAATWAPAWQAARIPPVAAIREG</sequence>
<feature type="transmembrane region" description="Helical" evidence="6">
    <location>
        <begin position="430"/>
        <end position="454"/>
    </location>
</feature>
<evidence type="ECO:0000256" key="5">
    <source>
        <dbReference type="ARBA" id="ARBA00023136"/>
    </source>
</evidence>
<dbReference type="PANTHER" id="PTHR30572:SF17">
    <property type="entry name" value="ABC3 TRANSPORTER PERMEASE PROTEIN DOMAIN-CONTAINING PROTEIN"/>
    <property type="match status" value="1"/>
</dbReference>
<evidence type="ECO:0000256" key="4">
    <source>
        <dbReference type="ARBA" id="ARBA00022989"/>
    </source>
</evidence>
<organism evidence="8">
    <name type="scientific">uncultured Chloroflexota bacterium</name>
    <dbReference type="NCBI Taxonomy" id="166587"/>
    <lineage>
        <taxon>Bacteria</taxon>
        <taxon>Bacillati</taxon>
        <taxon>Chloroflexota</taxon>
        <taxon>environmental samples</taxon>
    </lineage>
</organism>
<gene>
    <name evidence="8" type="ORF">AVDCRST_MAG77-3269</name>
</gene>
<dbReference type="GO" id="GO:0005886">
    <property type="term" value="C:plasma membrane"/>
    <property type="evidence" value="ECO:0007669"/>
    <property type="project" value="UniProtKB-SubCell"/>
</dbReference>
<dbReference type="GO" id="GO:0022857">
    <property type="term" value="F:transmembrane transporter activity"/>
    <property type="evidence" value="ECO:0007669"/>
    <property type="project" value="TreeGrafter"/>
</dbReference>
<keyword evidence="5 6" id="KW-0472">Membrane</keyword>